<reference evidence="1 2" key="1">
    <citation type="submission" date="2019-09" db="EMBL/GenBank/DDBJ databases">
        <authorList>
            <person name="Chandra G."/>
            <person name="Truman W A."/>
        </authorList>
    </citation>
    <scope>NUCLEOTIDE SEQUENCE [LARGE SCALE GENOMIC DNA]</scope>
    <source>
        <strain evidence="1">PS624</strain>
    </source>
</reference>
<evidence type="ECO:0000313" key="2">
    <source>
        <dbReference type="Proteomes" id="UP000326241"/>
    </source>
</evidence>
<dbReference type="EMBL" id="CABVGZ010000062">
    <property type="protein sequence ID" value="VVN26570.1"/>
    <property type="molecule type" value="Genomic_DNA"/>
</dbReference>
<name>A0A5E6WDB8_PSEFL</name>
<accession>A0A5E6WDB8</accession>
<evidence type="ECO:0000313" key="1">
    <source>
        <dbReference type="EMBL" id="VVN26570.1"/>
    </source>
</evidence>
<protein>
    <submittedName>
        <fullName evidence="1">Uncharacterized protein</fullName>
    </submittedName>
</protein>
<organism evidence="1 2">
    <name type="scientific">Pseudomonas fluorescens</name>
    <dbReference type="NCBI Taxonomy" id="294"/>
    <lineage>
        <taxon>Bacteria</taxon>
        <taxon>Pseudomonadati</taxon>
        <taxon>Pseudomonadota</taxon>
        <taxon>Gammaproteobacteria</taxon>
        <taxon>Pseudomonadales</taxon>
        <taxon>Pseudomonadaceae</taxon>
        <taxon>Pseudomonas</taxon>
    </lineage>
</organism>
<sequence>MRAHAPTDAFLPQRQTLLHTEAMLFVDDHQREVLELHFVLEQRVGADHHRRAAGDLFQRGDAVLALELAGQPRDVDAQRFEPALEGDEVLLGENLGRRHQRDLVTGLQRLQCSEGGDHGFARADVALNQPQHRFVLAEVVGDFIADALLGAGRVEAKIRQIFRRQFFRFRHRWRAQRTHAFAQTLLRQLMGQQLFEGEAMLGPVMTEGEFIDVGIGGRVVQVADCIGQWRQLIVARQLGR</sequence>
<dbReference type="AlphaFoldDB" id="A0A5E6WDB8"/>
<dbReference type="Proteomes" id="UP000326241">
    <property type="component" value="Unassembled WGS sequence"/>
</dbReference>
<gene>
    <name evidence="1" type="ORF">PS624_04614</name>
</gene>
<proteinExistence type="predicted"/>